<name>A0A0A9GK35_ARUDO</name>
<dbReference type="AlphaFoldDB" id="A0A0A9GK35"/>
<accession>A0A0A9GK35</accession>
<protein>
    <submittedName>
        <fullName evidence="1">Uncharacterized protein</fullName>
    </submittedName>
</protein>
<organism evidence="1">
    <name type="scientific">Arundo donax</name>
    <name type="common">Giant reed</name>
    <name type="synonym">Donax arundinaceus</name>
    <dbReference type="NCBI Taxonomy" id="35708"/>
    <lineage>
        <taxon>Eukaryota</taxon>
        <taxon>Viridiplantae</taxon>
        <taxon>Streptophyta</taxon>
        <taxon>Embryophyta</taxon>
        <taxon>Tracheophyta</taxon>
        <taxon>Spermatophyta</taxon>
        <taxon>Magnoliopsida</taxon>
        <taxon>Liliopsida</taxon>
        <taxon>Poales</taxon>
        <taxon>Poaceae</taxon>
        <taxon>PACMAD clade</taxon>
        <taxon>Arundinoideae</taxon>
        <taxon>Arundineae</taxon>
        <taxon>Arundo</taxon>
    </lineage>
</organism>
<reference evidence="1" key="2">
    <citation type="journal article" date="2015" name="Data Brief">
        <title>Shoot transcriptome of the giant reed, Arundo donax.</title>
        <authorList>
            <person name="Barrero R.A."/>
            <person name="Guerrero F.D."/>
            <person name="Moolhuijzen P."/>
            <person name="Goolsby J.A."/>
            <person name="Tidwell J."/>
            <person name="Bellgard S.E."/>
            <person name="Bellgard M.I."/>
        </authorList>
    </citation>
    <scope>NUCLEOTIDE SEQUENCE</scope>
    <source>
        <tissue evidence="1">Shoot tissue taken approximately 20 cm above the soil surface</tissue>
    </source>
</reference>
<reference evidence="1" key="1">
    <citation type="submission" date="2014-09" db="EMBL/GenBank/DDBJ databases">
        <authorList>
            <person name="Magalhaes I.L.F."/>
            <person name="Oliveira U."/>
            <person name="Santos F.R."/>
            <person name="Vidigal T.H.D.A."/>
            <person name="Brescovit A.D."/>
            <person name="Santos A.J."/>
        </authorList>
    </citation>
    <scope>NUCLEOTIDE SEQUENCE</scope>
    <source>
        <tissue evidence="1">Shoot tissue taken approximately 20 cm above the soil surface</tissue>
    </source>
</reference>
<evidence type="ECO:0000313" key="1">
    <source>
        <dbReference type="EMBL" id="JAE21028.1"/>
    </source>
</evidence>
<sequence length="82" mass="9114">MLAQIAGCFQDATVILHSVVQVPLALLATGKQLLHVLLGSYQECAMLPFRFHYHLPKEICSCTCWFLVTMQQSPSVHLESVA</sequence>
<proteinExistence type="predicted"/>
<dbReference type="EMBL" id="GBRH01176868">
    <property type="protein sequence ID" value="JAE21028.1"/>
    <property type="molecule type" value="Transcribed_RNA"/>
</dbReference>